<protein>
    <submittedName>
        <fullName evidence="1">Uncharacterized protein</fullName>
    </submittedName>
</protein>
<proteinExistence type="predicted"/>
<sequence length="70" mass="8303">RINARRVLDTYESGLIDIEYPRQYIKDDVVERTRTNTPIYYLIFASKHKLGAQLYSGVISRKDSIHRKLF</sequence>
<comment type="caution">
    <text evidence="1">The sequence shown here is derived from an EMBL/GenBank/DDBJ whole genome shotgun (WGS) entry which is preliminary data.</text>
</comment>
<dbReference type="AlphaFoldDB" id="X1HZP3"/>
<organism evidence="1">
    <name type="scientific">marine sediment metagenome</name>
    <dbReference type="NCBI Taxonomy" id="412755"/>
    <lineage>
        <taxon>unclassified sequences</taxon>
        <taxon>metagenomes</taxon>
        <taxon>ecological metagenomes</taxon>
    </lineage>
</organism>
<dbReference type="EMBL" id="BARU01028948">
    <property type="protein sequence ID" value="GAH75611.1"/>
    <property type="molecule type" value="Genomic_DNA"/>
</dbReference>
<evidence type="ECO:0000313" key="1">
    <source>
        <dbReference type="EMBL" id="GAH75611.1"/>
    </source>
</evidence>
<gene>
    <name evidence="1" type="ORF">S03H2_46137</name>
</gene>
<accession>X1HZP3</accession>
<reference evidence="1" key="1">
    <citation type="journal article" date="2014" name="Front. Microbiol.">
        <title>High frequency of phylogenetically diverse reductive dehalogenase-homologous genes in deep subseafloor sedimentary metagenomes.</title>
        <authorList>
            <person name="Kawai M."/>
            <person name="Futagami T."/>
            <person name="Toyoda A."/>
            <person name="Takaki Y."/>
            <person name="Nishi S."/>
            <person name="Hori S."/>
            <person name="Arai W."/>
            <person name="Tsubouchi T."/>
            <person name="Morono Y."/>
            <person name="Uchiyama I."/>
            <person name="Ito T."/>
            <person name="Fujiyama A."/>
            <person name="Inagaki F."/>
            <person name="Takami H."/>
        </authorList>
    </citation>
    <scope>NUCLEOTIDE SEQUENCE</scope>
    <source>
        <strain evidence="1">Expedition CK06-06</strain>
    </source>
</reference>
<feature type="non-terminal residue" evidence="1">
    <location>
        <position position="1"/>
    </location>
</feature>
<name>X1HZP3_9ZZZZ</name>